<keyword evidence="7" id="KW-1185">Reference proteome</keyword>
<gene>
    <name evidence="6" type="ORF">Malapachy_1906</name>
</gene>
<dbReference type="GO" id="GO:0006979">
    <property type="term" value="P:response to oxidative stress"/>
    <property type="evidence" value="ECO:0007669"/>
    <property type="project" value="TreeGrafter"/>
</dbReference>
<dbReference type="STRING" id="77020.A0A0M8MSY5"/>
<dbReference type="GO" id="GO:0005634">
    <property type="term" value="C:nucleus"/>
    <property type="evidence" value="ECO:0007669"/>
    <property type="project" value="TreeGrafter"/>
</dbReference>
<comment type="similarity">
    <text evidence="2">Belongs to the OXR1 family.</text>
</comment>
<evidence type="ECO:0000256" key="3">
    <source>
        <dbReference type="ARBA" id="ARBA00023128"/>
    </source>
</evidence>
<dbReference type="InterPro" id="IPR006571">
    <property type="entry name" value="TLDc_dom"/>
</dbReference>
<evidence type="ECO:0000259" key="5">
    <source>
        <dbReference type="PROSITE" id="PS51886"/>
    </source>
</evidence>
<dbReference type="PANTHER" id="PTHR23354">
    <property type="entry name" value="NUCLEOLAR PROTEIN 7/ESTROGEN RECEPTOR COACTIVATOR-RELATED"/>
    <property type="match status" value="1"/>
</dbReference>
<dbReference type="AlphaFoldDB" id="A0A0M8MSY5"/>
<organism evidence="6 7">
    <name type="scientific">Malassezia pachydermatis</name>
    <dbReference type="NCBI Taxonomy" id="77020"/>
    <lineage>
        <taxon>Eukaryota</taxon>
        <taxon>Fungi</taxon>
        <taxon>Dikarya</taxon>
        <taxon>Basidiomycota</taxon>
        <taxon>Ustilaginomycotina</taxon>
        <taxon>Malasseziomycetes</taxon>
        <taxon>Malasseziales</taxon>
        <taxon>Malasseziaceae</taxon>
        <taxon>Malassezia</taxon>
    </lineage>
</organism>
<keyword evidence="3" id="KW-0496">Mitochondrion</keyword>
<dbReference type="PANTHER" id="PTHR23354:SF62">
    <property type="entry name" value="MUSTARD, ISOFORM V"/>
    <property type="match status" value="1"/>
</dbReference>
<proteinExistence type="inferred from homology"/>
<evidence type="ECO:0000313" key="6">
    <source>
        <dbReference type="EMBL" id="KOS13714.1"/>
    </source>
</evidence>
<evidence type="ECO:0000256" key="4">
    <source>
        <dbReference type="ARBA" id="ARBA00040604"/>
    </source>
</evidence>
<dbReference type="SMART" id="SM00584">
    <property type="entry name" value="TLDc"/>
    <property type="match status" value="1"/>
</dbReference>
<accession>A0A0M8MSY5</accession>
<dbReference type="GeneID" id="28728277"/>
<dbReference type="VEuPathDB" id="FungiDB:Malapachy_1906"/>
<evidence type="ECO:0000256" key="2">
    <source>
        <dbReference type="ARBA" id="ARBA00009540"/>
    </source>
</evidence>
<dbReference type="GO" id="GO:0005739">
    <property type="term" value="C:mitochondrion"/>
    <property type="evidence" value="ECO:0007669"/>
    <property type="project" value="UniProtKB-SubCell"/>
</dbReference>
<name>A0A0M8MSY5_9BASI</name>
<dbReference type="EMBL" id="LGAV01000005">
    <property type="protein sequence ID" value="KOS13714.1"/>
    <property type="molecule type" value="Genomic_DNA"/>
</dbReference>
<dbReference type="RefSeq" id="XP_017991346.1">
    <property type="nucleotide sequence ID" value="XM_018136402.1"/>
</dbReference>
<feature type="domain" description="TLDc" evidence="5">
    <location>
        <begin position="1"/>
        <end position="212"/>
    </location>
</feature>
<comment type="subcellular location">
    <subcellularLocation>
        <location evidence="1">Mitochondrion</location>
    </subcellularLocation>
</comment>
<dbReference type="Proteomes" id="UP000037751">
    <property type="component" value="Unassembled WGS sequence"/>
</dbReference>
<dbReference type="Pfam" id="PF07534">
    <property type="entry name" value="TLD"/>
    <property type="match status" value="1"/>
</dbReference>
<evidence type="ECO:0000256" key="1">
    <source>
        <dbReference type="ARBA" id="ARBA00004173"/>
    </source>
</evidence>
<dbReference type="PROSITE" id="PS51886">
    <property type="entry name" value="TLDC"/>
    <property type="match status" value="1"/>
</dbReference>
<sequence>MNPGRREQGPAEAWLRGSSAAAQQAVLGTSLHVGGGVDMSNAGIVIAVRDTDDNVFGAFVNEALHISPHYYGNGECFLWKTVQRLLPVPPEETDGEASVEDDLHPDKAIEVFRWTGKNDYMVLTESDFLSVGGGDGHYGLWFDDALNKGVSAQCPAFDNQVLCNAQESKALHAAEGGGNAPPVDLLDDLIDKPHTPEQGKFQCLGVEVWAVGLD</sequence>
<reference evidence="6 7" key="1">
    <citation type="submission" date="2015-07" db="EMBL/GenBank/DDBJ databases">
        <title>Draft Genome Sequence of Malassezia furfur CBS1878 and Malassezia pachydermatis CBS1879.</title>
        <authorList>
            <person name="Triana S."/>
            <person name="Ohm R."/>
            <person name="Gonzalez A."/>
            <person name="DeCock H."/>
            <person name="Restrepo S."/>
            <person name="Celis A."/>
        </authorList>
    </citation>
    <scope>NUCLEOTIDE SEQUENCE [LARGE SCALE GENOMIC DNA]</scope>
    <source>
        <strain evidence="6 7">CBS 1879</strain>
    </source>
</reference>
<protein>
    <recommendedName>
        <fullName evidence="4">Oxidation resistance protein 1</fullName>
    </recommendedName>
</protein>
<evidence type="ECO:0000313" key="7">
    <source>
        <dbReference type="Proteomes" id="UP000037751"/>
    </source>
</evidence>
<dbReference type="OrthoDB" id="26679at2759"/>
<comment type="caution">
    <text evidence="6">The sequence shown here is derived from an EMBL/GenBank/DDBJ whole genome shotgun (WGS) entry which is preliminary data.</text>
</comment>